<dbReference type="SUPFAM" id="SSF54631">
    <property type="entry name" value="CBS-domain pair"/>
    <property type="match status" value="1"/>
</dbReference>
<dbReference type="AlphaFoldDB" id="A0A6B3LPF6"/>
<evidence type="ECO:0000256" key="1">
    <source>
        <dbReference type="ARBA" id="ARBA00004651"/>
    </source>
</evidence>
<evidence type="ECO:0000256" key="3">
    <source>
        <dbReference type="ARBA" id="ARBA00022692"/>
    </source>
</evidence>
<dbReference type="InterPro" id="IPR000644">
    <property type="entry name" value="CBS_dom"/>
</dbReference>
<keyword evidence="7 9" id="KW-0472">Membrane</keyword>
<evidence type="ECO:0000256" key="2">
    <source>
        <dbReference type="ARBA" id="ARBA00022475"/>
    </source>
</evidence>
<dbReference type="EMBL" id="JAAGWD010000001">
    <property type="protein sequence ID" value="NEM96925.1"/>
    <property type="molecule type" value="Genomic_DNA"/>
</dbReference>
<dbReference type="GO" id="GO:0050660">
    <property type="term" value="F:flavin adenine dinucleotide binding"/>
    <property type="evidence" value="ECO:0007669"/>
    <property type="project" value="InterPro"/>
</dbReference>
<reference evidence="13 14" key="1">
    <citation type="submission" date="2020-02" db="EMBL/GenBank/DDBJ databases">
        <authorList>
            <person name="Kim M.K."/>
        </authorList>
    </citation>
    <scope>NUCLEOTIDE SEQUENCE [LARGE SCALE GENOMIC DNA]</scope>
    <source>
        <strain evidence="13 14">BT327</strain>
    </source>
</reference>
<accession>A0A6B3LPF6</accession>
<evidence type="ECO:0000256" key="9">
    <source>
        <dbReference type="PROSITE-ProRule" id="PRU01193"/>
    </source>
</evidence>
<dbReference type="PANTHER" id="PTHR43099">
    <property type="entry name" value="UPF0053 PROTEIN YRKA"/>
    <property type="match status" value="1"/>
</dbReference>
<dbReference type="CDD" id="cd04590">
    <property type="entry name" value="CBS_pair_CorC_HlyC_assoc"/>
    <property type="match status" value="1"/>
</dbReference>
<feature type="domain" description="CNNM transmembrane" evidence="12">
    <location>
        <begin position="1"/>
        <end position="201"/>
    </location>
</feature>
<gene>
    <name evidence="13" type="ORF">GXP69_04390</name>
</gene>
<evidence type="ECO:0000256" key="5">
    <source>
        <dbReference type="ARBA" id="ARBA00022989"/>
    </source>
</evidence>
<evidence type="ECO:0000256" key="4">
    <source>
        <dbReference type="ARBA" id="ARBA00022737"/>
    </source>
</evidence>
<dbReference type="Gene3D" id="3.10.580.10">
    <property type="entry name" value="CBS-domain"/>
    <property type="match status" value="1"/>
</dbReference>
<evidence type="ECO:0000313" key="14">
    <source>
        <dbReference type="Proteomes" id="UP000474777"/>
    </source>
</evidence>
<protein>
    <submittedName>
        <fullName evidence="13">HlyC/CorC family transporter</fullName>
    </submittedName>
</protein>
<keyword evidence="14" id="KW-1185">Reference proteome</keyword>
<proteinExistence type="predicted"/>
<keyword evidence="4" id="KW-0677">Repeat</keyword>
<dbReference type="SMART" id="SM00116">
    <property type="entry name" value="CBS"/>
    <property type="match status" value="2"/>
</dbReference>
<comment type="subcellular location">
    <subcellularLocation>
        <location evidence="1">Cell membrane</location>
        <topology evidence="1">Multi-pass membrane protein</topology>
    </subcellularLocation>
</comment>
<organism evidence="13 14">
    <name type="scientific">Pontibacter burrus</name>
    <dbReference type="NCBI Taxonomy" id="2704466"/>
    <lineage>
        <taxon>Bacteria</taxon>
        <taxon>Pseudomonadati</taxon>
        <taxon>Bacteroidota</taxon>
        <taxon>Cytophagia</taxon>
        <taxon>Cytophagales</taxon>
        <taxon>Hymenobacteraceae</taxon>
        <taxon>Pontibacter</taxon>
    </lineage>
</organism>
<dbReference type="InterPro" id="IPR002550">
    <property type="entry name" value="CNNM"/>
</dbReference>
<feature type="domain" description="CBS" evidence="11">
    <location>
        <begin position="284"/>
        <end position="341"/>
    </location>
</feature>
<evidence type="ECO:0000259" key="12">
    <source>
        <dbReference type="PROSITE" id="PS51846"/>
    </source>
</evidence>
<feature type="domain" description="CBS" evidence="11">
    <location>
        <begin position="222"/>
        <end position="279"/>
    </location>
</feature>
<sequence length="444" mass="49784">MILDILLTIFLVLLNGFFVAAEFAIVKVRSSQIELKAQAGNTMAKLAAHMISHLDAYLSATQLGITLASLGLGWIGESVVSQIIINVMATFGFEPSPEVAHRIALPVAFALITVLHIVFGELAPKSLAIQRPESTTLAIALPLRFFYIIFIPFIWLLNGFSNFILRSIGIRPLHGAEVHSAEELRLLFEQSAEGGALQDSQHELIENVFQFNERMVKQILVPRTKMVAVDINISEHDLMEIIFNEGYSRLPVYSGNIDNIVGVLYVKDLLSLMRLGEKIVLENLIRPAYFVPETKKINRLLKQFQRRHLHMAIATDEFGGVSGIVTIEDIIEELVGEIQDEYDEEVPLVEMVADFEYKVSGSAAISDANDYLPYPLPEGEDYETVGGLVSVIYGQIPENITDPIEFNEYEVHVLEKSERSIDSVSFKVRDELRESTVQREMPEH</sequence>
<dbReference type="InterPro" id="IPR005170">
    <property type="entry name" value="Transptr-assoc_dom"/>
</dbReference>
<dbReference type="SUPFAM" id="SSF56176">
    <property type="entry name" value="FAD-binding/transporter-associated domain-like"/>
    <property type="match status" value="1"/>
</dbReference>
<dbReference type="PROSITE" id="PS51846">
    <property type="entry name" value="CNNM"/>
    <property type="match status" value="1"/>
</dbReference>
<dbReference type="InterPro" id="IPR036318">
    <property type="entry name" value="FAD-bd_PCMH-like_sf"/>
</dbReference>
<dbReference type="Pfam" id="PF01595">
    <property type="entry name" value="CNNM"/>
    <property type="match status" value="1"/>
</dbReference>
<dbReference type="SMART" id="SM01091">
    <property type="entry name" value="CorC_HlyC"/>
    <property type="match status" value="1"/>
</dbReference>
<evidence type="ECO:0000256" key="7">
    <source>
        <dbReference type="ARBA" id="ARBA00023136"/>
    </source>
</evidence>
<dbReference type="Gene3D" id="3.30.465.10">
    <property type="match status" value="1"/>
</dbReference>
<evidence type="ECO:0000256" key="10">
    <source>
        <dbReference type="SAM" id="Phobius"/>
    </source>
</evidence>
<keyword evidence="5 9" id="KW-1133">Transmembrane helix</keyword>
<feature type="transmembrane region" description="Helical" evidence="10">
    <location>
        <begin position="103"/>
        <end position="123"/>
    </location>
</feature>
<evidence type="ECO:0000313" key="13">
    <source>
        <dbReference type="EMBL" id="NEM96925.1"/>
    </source>
</evidence>
<feature type="transmembrane region" description="Helical" evidence="10">
    <location>
        <begin position="6"/>
        <end position="26"/>
    </location>
</feature>
<evidence type="ECO:0000256" key="6">
    <source>
        <dbReference type="ARBA" id="ARBA00023122"/>
    </source>
</evidence>
<keyword evidence="3 9" id="KW-0812">Transmembrane</keyword>
<dbReference type="RefSeq" id="WP_163912731.1">
    <property type="nucleotide sequence ID" value="NZ_JAAGWD010000001.1"/>
</dbReference>
<evidence type="ECO:0000259" key="11">
    <source>
        <dbReference type="PROSITE" id="PS51371"/>
    </source>
</evidence>
<keyword evidence="6 8" id="KW-0129">CBS domain</keyword>
<feature type="transmembrane region" description="Helical" evidence="10">
    <location>
        <begin position="67"/>
        <end position="91"/>
    </location>
</feature>
<dbReference type="FunFam" id="3.10.580.10:FF:000002">
    <property type="entry name" value="Magnesium/cobalt efflux protein CorC"/>
    <property type="match status" value="1"/>
</dbReference>
<dbReference type="Pfam" id="PF03471">
    <property type="entry name" value="CorC_HlyC"/>
    <property type="match status" value="1"/>
</dbReference>
<dbReference type="PANTHER" id="PTHR43099:SF5">
    <property type="entry name" value="HLYC_CORC FAMILY TRANSPORTER"/>
    <property type="match status" value="1"/>
</dbReference>
<keyword evidence="2" id="KW-1003">Cell membrane</keyword>
<dbReference type="GO" id="GO:0005886">
    <property type="term" value="C:plasma membrane"/>
    <property type="evidence" value="ECO:0007669"/>
    <property type="project" value="UniProtKB-SubCell"/>
</dbReference>
<evidence type="ECO:0000256" key="8">
    <source>
        <dbReference type="PROSITE-ProRule" id="PRU00703"/>
    </source>
</evidence>
<name>A0A6B3LPF6_9BACT</name>
<dbReference type="Pfam" id="PF00571">
    <property type="entry name" value="CBS"/>
    <property type="match status" value="2"/>
</dbReference>
<feature type="transmembrane region" description="Helical" evidence="10">
    <location>
        <begin position="135"/>
        <end position="157"/>
    </location>
</feature>
<dbReference type="InterPro" id="IPR046342">
    <property type="entry name" value="CBS_dom_sf"/>
</dbReference>
<dbReference type="InterPro" id="IPR044751">
    <property type="entry name" value="Ion_transp-like_CBS"/>
</dbReference>
<comment type="caution">
    <text evidence="13">The sequence shown here is derived from an EMBL/GenBank/DDBJ whole genome shotgun (WGS) entry which is preliminary data.</text>
</comment>
<dbReference type="PROSITE" id="PS51371">
    <property type="entry name" value="CBS"/>
    <property type="match status" value="2"/>
</dbReference>
<dbReference type="InterPro" id="IPR051676">
    <property type="entry name" value="UPF0053_domain"/>
</dbReference>
<dbReference type="Proteomes" id="UP000474777">
    <property type="component" value="Unassembled WGS sequence"/>
</dbReference>
<dbReference type="InterPro" id="IPR016169">
    <property type="entry name" value="FAD-bd_PCMH_sub2"/>
</dbReference>